<gene>
    <name evidence="9" type="primary">il10</name>
</gene>
<evidence type="ECO:0000256" key="5">
    <source>
        <dbReference type="ARBA" id="ARBA00022525"/>
    </source>
</evidence>
<dbReference type="InterPro" id="IPR020443">
    <property type="entry name" value="IL-10/19/20/24/26"/>
</dbReference>
<dbReference type="InterPro" id="IPR000098">
    <property type="entry name" value="IL-10"/>
</dbReference>
<evidence type="ECO:0000313" key="9">
    <source>
        <dbReference type="Ensembl" id="ENSSORP00005046109.1"/>
    </source>
</evidence>
<comment type="function">
    <text evidence="8">Immune regulatory cytokine.</text>
</comment>
<feature type="chain" id="PRO_5031594429" description="Interleukin family protein" evidence="8">
    <location>
        <begin position="24"/>
        <end position="188"/>
    </location>
</feature>
<comment type="similarity">
    <text evidence="2 8">Belongs to the IL-10 family.</text>
</comment>
<reference evidence="9" key="2">
    <citation type="submission" date="2025-08" db="UniProtKB">
        <authorList>
            <consortium name="Ensembl"/>
        </authorList>
    </citation>
    <scope>IDENTIFICATION</scope>
</reference>
<evidence type="ECO:0000256" key="2">
    <source>
        <dbReference type="ARBA" id="ARBA00008813"/>
    </source>
</evidence>
<keyword evidence="7" id="KW-1015">Disulfide bond</keyword>
<dbReference type="PRINTS" id="PR01294">
    <property type="entry name" value="INTRLEUKIN10"/>
</dbReference>
<dbReference type="GO" id="GO:0005125">
    <property type="term" value="F:cytokine activity"/>
    <property type="evidence" value="ECO:0007669"/>
    <property type="project" value="UniProtKB-UniRule"/>
</dbReference>
<evidence type="ECO:0000256" key="4">
    <source>
        <dbReference type="ARBA" id="ARBA00022514"/>
    </source>
</evidence>
<dbReference type="InParanoid" id="A0A673BYJ3"/>
<dbReference type="PANTHER" id="PTHR48482:SF5">
    <property type="entry name" value="INTERLEUKIN-10"/>
    <property type="match status" value="1"/>
</dbReference>
<dbReference type="PANTHER" id="PTHR48482">
    <property type="entry name" value="INTERLEUKIN-19-RELATED"/>
    <property type="match status" value="1"/>
</dbReference>
<evidence type="ECO:0000256" key="1">
    <source>
        <dbReference type="ARBA" id="ARBA00004613"/>
    </source>
</evidence>
<dbReference type="AlphaFoldDB" id="A0A673BYJ3"/>
<dbReference type="Gene3D" id="1.20.1250.10">
    <property type="match status" value="1"/>
</dbReference>
<evidence type="ECO:0000256" key="6">
    <source>
        <dbReference type="ARBA" id="ARBA00022729"/>
    </source>
</evidence>
<dbReference type="Pfam" id="PF00726">
    <property type="entry name" value="IL10"/>
    <property type="match status" value="1"/>
</dbReference>
<reference evidence="9" key="1">
    <citation type="submission" date="2019-06" db="EMBL/GenBank/DDBJ databases">
        <authorList>
            <consortium name="Wellcome Sanger Institute Data Sharing"/>
        </authorList>
    </citation>
    <scope>NUCLEOTIDE SEQUENCE [LARGE SCALE GENOMIC DNA]</scope>
</reference>
<dbReference type="GO" id="GO:0005615">
    <property type="term" value="C:extracellular space"/>
    <property type="evidence" value="ECO:0007669"/>
    <property type="project" value="UniProtKB-UniRule"/>
</dbReference>
<keyword evidence="6 8" id="KW-0732">Signal</keyword>
<organism evidence="9 10">
    <name type="scientific">Sphaeramia orbicularis</name>
    <name type="common">orbiculate cardinalfish</name>
    <dbReference type="NCBI Taxonomy" id="375764"/>
    <lineage>
        <taxon>Eukaryota</taxon>
        <taxon>Metazoa</taxon>
        <taxon>Chordata</taxon>
        <taxon>Craniata</taxon>
        <taxon>Vertebrata</taxon>
        <taxon>Euteleostomi</taxon>
        <taxon>Actinopterygii</taxon>
        <taxon>Neopterygii</taxon>
        <taxon>Teleostei</taxon>
        <taxon>Neoteleostei</taxon>
        <taxon>Acanthomorphata</taxon>
        <taxon>Gobiaria</taxon>
        <taxon>Kurtiformes</taxon>
        <taxon>Apogonoidei</taxon>
        <taxon>Apogonidae</taxon>
        <taxon>Apogoninae</taxon>
        <taxon>Sphaeramia</taxon>
    </lineage>
</organism>
<name>A0A673BYJ3_9TELE</name>
<evidence type="ECO:0000256" key="7">
    <source>
        <dbReference type="ARBA" id="ARBA00023157"/>
    </source>
</evidence>
<dbReference type="InterPro" id="IPR009079">
    <property type="entry name" value="4_helix_cytokine-like_core"/>
</dbReference>
<dbReference type="GO" id="GO:0001817">
    <property type="term" value="P:regulation of cytokine production"/>
    <property type="evidence" value="ECO:0007669"/>
    <property type="project" value="UniProtKB-ARBA"/>
</dbReference>
<sequence length="188" mass="21374">MPGRCVLLSVLLLLLLLLRHACSSPVCNNHCCRFVESFPTRLRTLRDHFSQIRDYYEANDDLDSALLDVTIEDTFKVPLSAACHGRCPGLYLRTVLPTALAGVTEENKDLKPHMESIQVIFDQLKREVTSCKKYFSCKKPFDISTLNSTYTQMEDKGLYKAMGELDILFNYIETYLASNRHGTRVASV</sequence>
<dbReference type="Ensembl" id="ENSSORT00005047266.1">
    <property type="protein sequence ID" value="ENSSORP00005046109.1"/>
    <property type="gene ID" value="ENSSORG00005021123.1"/>
</dbReference>
<keyword evidence="4 8" id="KW-0202">Cytokine</keyword>
<dbReference type="SMART" id="SM00188">
    <property type="entry name" value="IL10"/>
    <property type="match status" value="1"/>
</dbReference>
<evidence type="ECO:0000313" key="10">
    <source>
        <dbReference type="Proteomes" id="UP000472271"/>
    </source>
</evidence>
<protein>
    <recommendedName>
        <fullName evidence="8">Interleukin family protein</fullName>
    </recommendedName>
</protein>
<comment type="subcellular location">
    <subcellularLocation>
        <location evidence="1 8">Secreted</location>
    </subcellularLocation>
</comment>
<dbReference type="FunCoup" id="A0A673BYJ3">
    <property type="interactions" value="1046"/>
</dbReference>
<feature type="signal peptide" evidence="8">
    <location>
        <begin position="1"/>
        <end position="23"/>
    </location>
</feature>
<proteinExistence type="inferred from homology"/>
<comment type="subunit">
    <text evidence="3">Homodimer. Interacts with IL10RA and IL10RB.</text>
</comment>
<evidence type="ECO:0000256" key="8">
    <source>
        <dbReference type="RuleBase" id="RU368043"/>
    </source>
</evidence>
<reference evidence="9" key="3">
    <citation type="submission" date="2025-09" db="UniProtKB">
        <authorList>
            <consortium name="Ensembl"/>
        </authorList>
    </citation>
    <scope>IDENTIFICATION</scope>
</reference>
<dbReference type="GO" id="GO:0006955">
    <property type="term" value="P:immune response"/>
    <property type="evidence" value="ECO:0007669"/>
    <property type="project" value="InterPro"/>
</dbReference>
<keyword evidence="10" id="KW-1185">Reference proteome</keyword>
<evidence type="ECO:0000256" key="3">
    <source>
        <dbReference type="ARBA" id="ARBA00011144"/>
    </source>
</evidence>
<dbReference type="Proteomes" id="UP000472271">
    <property type="component" value="Chromosome 5"/>
</dbReference>
<accession>A0A673BYJ3</accession>
<keyword evidence="5 8" id="KW-0964">Secreted</keyword>
<dbReference type="SUPFAM" id="SSF47266">
    <property type="entry name" value="4-helical cytokines"/>
    <property type="match status" value="1"/>
</dbReference>